<name>A0ABR3GB61_9PEZI</name>
<accession>A0ABR3GB61</accession>
<evidence type="ECO:0000313" key="2">
    <source>
        <dbReference type="EMBL" id="KAL0633155.1"/>
    </source>
</evidence>
<protein>
    <submittedName>
        <fullName evidence="2">Uncharacterized protein</fullName>
    </submittedName>
</protein>
<evidence type="ECO:0000256" key="1">
    <source>
        <dbReference type="SAM" id="MobiDB-lite"/>
    </source>
</evidence>
<gene>
    <name evidence="2" type="ORF">Q9L58_007941</name>
</gene>
<keyword evidence="3" id="KW-1185">Reference proteome</keyword>
<proteinExistence type="predicted"/>
<sequence>MNNAESFDTIYHSTLLLLGPRDQAPPNFWGPREVFEVPSSRDAVSQRRTFSCCGSLQVGLDRESRALRERKKQREEKHRDARWWEEYGKLLNRSNDDLDNVRDDLVVAARLHNVVLEHQERGGGLLGDLDPILIRFNGERSQDGRVVNMGILRNELVVALAGVTAFRGSAKVISRSPITQDPITVDAQPKQPVPKPIAQGSPPKRFSALIPGSLKNYIIWPGEKVEEPPVEIQGPLPTNLPKKSQDTHELTVSQELALVATKQLDRDPVIRKMSLPLELVSEEEEEEEKG</sequence>
<feature type="region of interest" description="Disordered" evidence="1">
    <location>
        <begin position="182"/>
        <end position="204"/>
    </location>
</feature>
<dbReference type="Proteomes" id="UP001447188">
    <property type="component" value="Unassembled WGS sequence"/>
</dbReference>
<reference evidence="2 3" key="1">
    <citation type="submission" date="2024-02" db="EMBL/GenBank/DDBJ databases">
        <title>Discinaceae phylogenomics.</title>
        <authorList>
            <person name="Dirks A.C."/>
            <person name="James T.Y."/>
        </authorList>
    </citation>
    <scope>NUCLEOTIDE SEQUENCE [LARGE SCALE GENOMIC DNA]</scope>
    <source>
        <strain evidence="2 3">ACD0624</strain>
    </source>
</reference>
<evidence type="ECO:0000313" key="3">
    <source>
        <dbReference type="Proteomes" id="UP001447188"/>
    </source>
</evidence>
<organism evidence="2 3">
    <name type="scientific">Discina gigas</name>
    <dbReference type="NCBI Taxonomy" id="1032678"/>
    <lineage>
        <taxon>Eukaryota</taxon>
        <taxon>Fungi</taxon>
        <taxon>Dikarya</taxon>
        <taxon>Ascomycota</taxon>
        <taxon>Pezizomycotina</taxon>
        <taxon>Pezizomycetes</taxon>
        <taxon>Pezizales</taxon>
        <taxon>Discinaceae</taxon>
        <taxon>Discina</taxon>
    </lineage>
</organism>
<dbReference type="EMBL" id="JBBBZM010000135">
    <property type="protein sequence ID" value="KAL0633155.1"/>
    <property type="molecule type" value="Genomic_DNA"/>
</dbReference>
<comment type="caution">
    <text evidence="2">The sequence shown here is derived from an EMBL/GenBank/DDBJ whole genome shotgun (WGS) entry which is preliminary data.</text>
</comment>